<feature type="transmembrane region" description="Helical" evidence="8">
    <location>
        <begin position="387"/>
        <end position="405"/>
    </location>
</feature>
<dbReference type="CDD" id="cd06173">
    <property type="entry name" value="MFS_MefA_like"/>
    <property type="match status" value="1"/>
</dbReference>
<dbReference type="InterPro" id="IPR010290">
    <property type="entry name" value="TM_effector"/>
</dbReference>
<feature type="transmembrane region" description="Helical" evidence="8">
    <location>
        <begin position="293"/>
        <end position="314"/>
    </location>
</feature>
<dbReference type="STRING" id="1121131.SAMN02745229_01963"/>
<dbReference type="GO" id="GO:0005886">
    <property type="term" value="C:plasma membrane"/>
    <property type="evidence" value="ECO:0007669"/>
    <property type="project" value="UniProtKB-SubCell"/>
</dbReference>
<dbReference type="PANTHER" id="PTHR23513">
    <property type="entry name" value="INTEGRAL MEMBRANE EFFLUX PROTEIN-RELATED"/>
    <property type="match status" value="1"/>
</dbReference>
<dbReference type="Pfam" id="PF05977">
    <property type="entry name" value="MFS_3"/>
    <property type="match status" value="1"/>
</dbReference>
<feature type="region of interest" description="Disordered" evidence="7">
    <location>
        <begin position="422"/>
        <end position="447"/>
    </location>
</feature>
<dbReference type="SUPFAM" id="SSF103473">
    <property type="entry name" value="MFS general substrate transporter"/>
    <property type="match status" value="1"/>
</dbReference>
<sequence>MSTKYGKLFKNKNYCKDLASTVVNRFGDSVDAIASSWIVYELTGQAAWSAIIYAINRLPTIFVTPLVGPWVENHCKKNIMIITDIIRAICVGIMATGLMMGFLNAPLIGLLSLVISTAEAFRSPAGTAMFPMIVDKESYNEAISLNTSISSITELVGTGMAAAIIALIGSSGAIYLDMVTFILSALFIAWMKLPKEELKKEATASVSGYIHELKDGFKYCAGKKILVVFAFVALFLNGILVPINSLQTPIMTEVLKGGPELLSIMGITITVSTLLGSLLFPSIRKFLTGKASIIMMIGLIVMFYIGLVAAQPLYEKRFGAAIVLIVLCASLGFGVALGNMYISVEMFNVIDKSYLARVSGIGGAISCAITPVAAFIIGIVVKFTSTQTILIIAGIIAFLFGIYMLTTSSKAIEEAEAEMKQKNAQSKEMADAISNTEEGHKNPEPVC</sequence>
<dbReference type="InterPro" id="IPR036259">
    <property type="entry name" value="MFS_trans_sf"/>
</dbReference>
<accession>A0A1M5Z488</accession>
<dbReference type="PANTHER" id="PTHR23513:SF6">
    <property type="entry name" value="MAJOR FACILITATOR SUPERFAMILY ASSOCIATED DOMAIN-CONTAINING PROTEIN"/>
    <property type="match status" value="1"/>
</dbReference>
<dbReference type="Proteomes" id="UP000184278">
    <property type="component" value="Unassembled WGS sequence"/>
</dbReference>
<feature type="transmembrane region" description="Helical" evidence="8">
    <location>
        <begin position="225"/>
        <end position="243"/>
    </location>
</feature>
<feature type="transmembrane region" description="Helical" evidence="8">
    <location>
        <begin position="320"/>
        <end position="342"/>
    </location>
</feature>
<dbReference type="OrthoDB" id="9775268at2"/>
<keyword evidence="5 8" id="KW-1133">Transmembrane helix</keyword>
<gene>
    <name evidence="9" type="ORF">SAMN02745229_01963</name>
</gene>
<feature type="compositionally biased region" description="Basic and acidic residues" evidence="7">
    <location>
        <begin position="437"/>
        <end position="447"/>
    </location>
</feature>
<feature type="transmembrane region" description="Helical" evidence="8">
    <location>
        <begin position="85"/>
        <end position="115"/>
    </location>
</feature>
<name>A0A1M5Z488_BUTFI</name>
<evidence type="ECO:0000256" key="4">
    <source>
        <dbReference type="ARBA" id="ARBA00022692"/>
    </source>
</evidence>
<dbReference type="Gene3D" id="1.20.1250.20">
    <property type="entry name" value="MFS general substrate transporter like domains"/>
    <property type="match status" value="1"/>
</dbReference>
<feature type="transmembrane region" description="Helical" evidence="8">
    <location>
        <begin position="160"/>
        <end position="190"/>
    </location>
</feature>
<proteinExistence type="predicted"/>
<protein>
    <submittedName>
        <fullName evidence="9">MFS-type transporter involved in bile tolerance, Atg22 family</fullName>
    </submittedName>
</protein>
<keyword evidence="6 8" id="KW-0472">Membrane</keyword>
<dbReference type="EMBL" id="FQXK01000015">
    <property type="protein sequence ID" value="SHI18703.1"/>
    <property type="molecule type" value="Genomic_DNA"/>
</dbReference>
<evidence type="ECO:0000256" key="7">
    <source>
        <dbReference type="SAM" id="MobiDB-lite"/>
    </source>
</evidence>
<reference evidence="10" key="1">
    <citation type="submission" date="2016-11" db="EMBL/GenBank/DDBJ databases">
        <authorList>
            <person name="Varghese N."/>
            <person name="Submissions S."/>
        </authorList>
    </citation>
    <scope>NUCLEOTIDE SEQUENCE [LARGE SCALE GENOMIC DNA]</scope>
    <source>
        <strain evidence="10">DSM 3071</strain>
    </source>
</reference>
<feature type="transmembrane region" description="Helical" evidence="8">
    <location>
        <begin position="354"/>
        <end position="381"/>
    </location>
</feature>
<comment type="subcellular location">
    <subcellularLocation>
        <location evidence="1">Cell membrane</location>
        <topology evidence="1">Multi-pass membrane protein</topology>
    </subcellularLocation>
</comment>
<keyword evidence="3" id="KW-1003">Cell membrane</keyword>
<dbReference type="RefSeq" id="WP_073387366.1">
    <property type="nucleotide sequence ID" value="NZ_FQXK01000015.1"/>
</dbReference>
<dbReference type="AlphaFoldDB" id="A0A1M5Z488"/>
<evidence type="ECO:0000313" key="10">
    <source>
        <dbReference type="Proteomes" id="UP000184278"/>
    </source>
</evidence>
<keyword evidence="2" id="KW-0813">Transport</keyword>
<evidence type="ECO:0000256" key="5">
    <source>
        <dbReference type="ARBA" id="ARBA00022989"/>
    </source>
</evidence>
<evidence type="ECO:0000256" key="2">
    <source>
        <dbReference type="ARBA" id="ARBA00022448"/>
    </source>
</evidence>
<evidence type="ECO:0000313" key="9">
    <source>
        <dbReference type="EMBL" id="SHI18703.1"/>
    </source>
</evidence>
<evidence type="ECO:0000256" key="8">
    <source>
        <dbReference type="SAM" id="Phobius"/>
    </source>
</evidence>
<evidence type="ECO:0000256" key="6">
    <source>
        <dbReference type="ARBA" id="ARBA00023136"/>
    </source>
</evidence>
<evidence type="ECO:0000256" key="3">
    <source>
        <dbReference type="ARBA" id="ARBA00022475"/>
    </source>
</evidence>
<evidence type="ECO:0000256" key="1">
    <source>
        <dbReference type="ARBA" id="ARBA00004651"/>
    </source>
</evidence>
<organism evidence="9 10">
    <name type="scientific">Butyrivibrio fibrisolvens DSM 3071</name>
    <dbReference type="NCBI Taxonomy" id="1121131"/>
    <lineage>
        <taxon>Bacteria</taxon>
        <taxon>Bacillati</taxon>
        <taxon>Bacillota</taxon>
        <taxon>Clostridia</taxon>
        <taxon>Lachnospirales</taxon>
        <taxon>Lachnospiraceae</taxon>
        <taxon>Butyrivibrio</taxon>
    </lineage>
</organism>
<keyword evidence="10" id="KW-1185">Reference proteome</keyword>
<feature type="transmembrane region" description="Helical" evidence="8">
    <location>
        <begin position="263"/>
        <end position="281"/>
    </location>
</feature>
<keyword evidence="4 8" id="KW-0812">Transmembrane</keyword>